<dbReference type="RefSeq" id="WP_072784453.1">
    <property type="nucleotide sequence ID" value="NZ_FRCX01000004.1"/>
</dbReference>
<dbReference type="EMBL" id="FRCX01000004">
    <property type="protein sequence ID" value="SHN12388.1"/>
    <property type="molecule type" value="Genomic_DNA"/>
</dbReference>
<dbReference type="GO" id="GO:0004605">
    <property type="term" value="F:phosphatidate cytidylyltransferase activity"/>
    <property type="evidence" value="ECO:0007669"/>
    <property type="project" value="UniProtKB-EC"/>
</dbReference>
<dbReference type="PANTHER" id="PTHR46382:SF1">
    <property type="entry name" value="PHOSPHATIDATE CYTIDYLYLTRANSFERASE"/>
    <property type="match status" value="1"/>
</dbReference>
<dbReference type="STRING" id="551987.SAMN05192549_104462"/>
<dbReference type="Pfam" id="PF01148">
    <property type="entry name" value="CTP_transf_1"/>
    <property type="match status" value="1"/>
</dbReference>
<evidence type="ECO:0000256" key="17">
    <source>
        <dbReference type="ARBA" id="ARBA00023264"/>
    </source>
</evidence>
<evidence type="ECO:0000256" key="18">
    <source>
        <dbReference type="RuleBase" id="RU003938"/>
    </source>
</evidence>
<comment type="subcellular location">
    <subcellularLocation>
        <location evidence="2">Cell membrane</location>
        <topology evidence="2">Multi-pass membrane protein</topology>
    </subcellularLocation>
</comment>
<accession>A0A1M7P719</accession>
<keyword evidence="13 19" id="KW-1133">Transmembrane helix</keyword>
<evidence type="ECO:0000313" key="21">
    <source>
        <dbReference type="Proteomes" id="UP000184339"/>
    </source>
</evidence>
<keyword evidence="11 18" id="KW-0812">Transmembrane</keyword>
<dbReference type="PANTHER" id="PTHR46382">
    <property type="entry name" value="PHOSPHATIDATE CYTIDYLYLTRANSFERASE"/>
    <property type="match status" value="1"/>
</dbReference>
<evidence type="ECO:0000256" key="13">
    <source>
        <dbReference type="ARBA" id="ARBA00022989"/>
    </source>
</evidence>
<dbReference type="EC" id="2.7.7.41" evidence="6 18"/>
<evidence type="ECO:0000256" key="5">
    <source>
        <dbReference type="ARBA" id="ARBA00010185"/>
    </source>
</evidence>
<evidence type="ECO:0000256" key="16">
    <source>
        <dbReference type="ARBA" id="ARBA00023209"/>
    </source>
</evidence>
<proteinExistence type="inferred from homology"/>
<evidence type="ECO:0000256" key="8">
    <source>
        <dbReference type="ARBA" id="ARBA00022475"/>
    </source>
</evidence>
<evidence type="ECO:0000256" key="15">
    <source>
        <dbReference type="ARBA" id="ARBA00023136"/>
    </source>
</evidence>
<comment type="catalytic activity">
    <reaction evidence="1 18">
        <text>a 1,2-diacyl-sn-glycero-3-phosphate + CTP + H(+) = a CDP-1,2-diacyl-sn-glycerol + diphosphate</text>
        <dbReference type="Rhea" id="RHEA:16229"/>
        <dbReference type="ChEBI" id="CHEBI:15378"/>
        <dbReference type="ChEBI" id="CHEBI:33019"/>
        <dbReference type="ChEBI" id="CHEBI:37563"/>
        <dbReference type="ChEBI" id="CHEBI:58332"/>
        <dbReference type="ChEBI" id="CHEBI:58608"/>
        <dbReference type="EC" id="2.7.7.41"/>
    </reaction>
</comment>
<evidence type="ECO:0000256" key="19">
    <source>
        <dbReference type="SAM" id="Phobius"/>
    </source>
</evidence>
<dbReference type="GO" id="GO:0016024">
    <property type="term" value="P:CDP-diacylglycerol biosynthetic process"/>
    <property type="evidence" value="ECO:0007669"/>
    <property type="project" value="UniProtKB-UniPathway"/>
</dbReference>
<keyword evidence="10 18" id="KW-0808">Transferase</keyword>
<keyword evidence="14" id="KW-0443">Lipid metabolism</keyword>
<evidence type="ECO:0000256" key="1">
    <source>
        <dbReference type="ARBA" id="ARBA00001698"/>
    </source>
</evidence>
<comment type="pathway">
    <text evidence="4">Lipid metabolism.</text>
</comment>
<feature type="transmembrane region" description="Helical" evidence="19">
    <location>
        <begin position="175"/>
        <end position="193"/>
    </location>
</feature>
<evidence type="ECO:0000256" key="4">
    <source>
        <dbReference type="ARBA" id="ARBA00005189"/>
    </source>
</evidence>
<feature type="transmembrane region" description="Helical" evidence="19">
    <location>
        <begin position="54"/>
        <end position="70"/>
    </location>
</feature>
<evidence type="ECO:0000256" key="6">
    <source>
        <dbReference type="ARBA" id="ARBA00012487"/>
    </source>
</evidence>
<evidence type="ECO:0000313" key="20">
    <source>
        <dbReference type="EMBL" id="SHN12388.1"/>
    </source>
</evidence>
<gene>
    <name evidence="20" type="ORF">SAMN05192549_104462</name>
</gene>
<keyword evidence="15 19" id="KW-0472">Membrane</keyword>
<keyword evidence="16" id="KW-0594">Phospholipid biosynthesis</keyword>
<dbReference type="PROSITE" id="PS01315">
    <property type="entry name" value="CDS"/>
    <property type="match status" value="1"/>
</dbReference>
<dbReference type="InterPro" id="IPR000374">
    <property type="entry name" value="PC_trans"/>
</dbReference>
<keyword evidence="8" id="KW-1003">Cell membrane</keyword>
<evidence type="ECO:0000256" key="10">
    <source>
        <dbReference type="ARBA" id="ARBA00022679"/>
    </source>
</evidence>
<keyword evidence="9" id="KW-0444">Lipid biosynthesis</keyword>
<keyword evidence="12 18" id="KW-0548">Nucleotidyltransferase</keyword>
<comment type="pathway">
    <text evidence="3 18">Phospholipid metabolism; CDP-diacylglycerol biosynthesis; CDP-diacylglycerol from sn-glycerol 3-phosphate: step 3/3.</text>
</comment>
<dbReference type="AlphaFoldDB" id="A0A1M7P719"/>
<feature type="transmembrane region" description="Helical" evidence="19">
    <location>
        <begin position="106"/>
        <end position="129"/>
    </location>
</feature>
<sequence>MLKTRIITAVVLLAVLLPVLFFNYFPAFALVVTLFVGAAVWEGARLFGLSESKARVAGFVGGMLFVALMYSAKPGAVNALFGVAALLWIIRYAPTLGMGLPPLGGAANWSLAITFTFALFAAFFAIVGLYLHSPLYLLSVMVLVWIADIGAYFSGKAFGKRKLAPSISPGKSWEGAIGGAIAVLALAALSVVLADSAAPWLQDTFAYKLHARFGWGLTLLILAVIVMFSVIGDLFESQLKRRAGIKDSSNLLPGHGGVLDRVDALIPVLPMAALVTSWL</sequence>
<dbReference type="UniPathway" id="UPA00557">
    <property type="reaction ID" value="UER00614"/>
</dbReference>
<dbReference type="OrthoDB" id="9799199at2"/>
<evidence type="ECO:0000256" key="2">
    <source>
        <dbReference type="ARBA" id="ARBA00004651"/>
    </source>
</evidence>
<name>A0A1M7P719_9BURK</name>
<dbReference type="GO" id="GO:0005886">
    <property type="term" value="C:plasma membrane"/>
    <property type="evidence" value="ECO:0007669"/>
    <property type="project" value="UniProtKB-SubCell"/>
</dbReference>
<evidence type="ECO:0000256" key="7">
    <source>
        <dbReference type="ARBA" id="ARBA00019373"/>
    </source>
</evidence>
<keyword evidence="21" id="KW-1185">Reference proteome</keyword>
<evidence type="ECO:0000256" key="12">
    <source>
        <dbReference type="ARBA" id="ARBA00022695"/>
    </source>
</evidence>
<keyword evidence="17" id="KW-1208">Phospholipid metabolism</keyword>
<evidence type="ECO:0000256" key="3">
    <source>
        <dbReference type="ARBA" id="ARBA00005119"/>
    </source>
</evidence>
<dbReference type="Proteomes" id="UP000184339">
    <property type="component" value="Unassembled WGS sequence"/>
</dbReference>
<feature type="transmembrane region" description="Helical" evidence="19">
    <location>
        <begin position="213"/>
        <end position="235"/>
    </location>
</feature>
<evidence type="ECO:0000256" key="14">
    <source>
        <dbReference type="ARBA" id="ARBA00023098"/>
    </source>
</evidence>
<comment type="similarity">
    <text evidence="5 18">Belongs to the CDS family.</text>
</comment>
<organism evidence="20 21">
    <name type="scientific">Duganella sacchari</name>
    <dbReference type="NCBI Taxonomy" id="551987"/>
    <lineage>
        <taxon>Bacteria</taxon>
        <taxon>Pseudomonadati</taxon>
        <taxon>Pseudomonadota</taxon>
        <taxon>Betaproteobacteria</taxon>
        <taxon>Burkholderiales</taxon>
        <taxon>Oxalobacteraceae</taxon>
        <taxon>Telluria group</taxon>
        <taxon>Duganella</taxon>
    </lineage>
</organism>
<evidence type="ECO:0000256" key="11">
    <source>
        <dbReference type="ARBA" id="ARBA00022692"/>
    </source>
</evidence>
<reference evidence="21" key="1">
    <citation type="submission" date="2016-11" db="EMBL/GenBank/DDBJ databases">
        <authorList>
            <person name="Varghese N."/>
            <person name="Submissions S."/>
        </authorList>
    </citation>
    <scope>NUCLEOTIDE SEQUENCE [LARGE SCALE GENOMIC DNA]</scope>
    <source>
        <strain evidence="21">Sac-22</strain>
    </source>
</reference>
<protein>
    <recommendedName>
        <fullName evidence="7 18">Phosphatidate cytidylyltransferase</fullName>
        <ecNumber evidence="6 18">2.7.7.41</ecNumber>
    </recommendedName>
</protein>
<feature type="transmembrane region" description="Helical" evidence="19">
    <location>
        <begin position="135"/>
        <end position="154"/>
    </location>
</feature>
<evidence type="ECO:0000256" key="9">
    <source>
        <dbReference type="ARBA" id="ARBA00022516"/>
    </source>
</evidence>